<feature type="transmembrane region" description="Helical" evidence="1">
    <location>
        <begin position="70"/>
        <end position="90"/>
    </location>
</feature>
<protein>
    <recommendedName>
        <fullName evidence="4">Gustatory receptor</fullName>
    </recommendedName>
</protein>
<keyword evidence="1" id="KW-0812">Transmembrane</keyword>
<organism evidence="2 3">
    <name type="scientific">Orchesella dallaii</name>
    <dbReference type="NCBI Taxonomy" id="48710"/>
    <lineage>
        <taxon>Eukaryota</taxon>
        <taxon>Metazoa</taxon>
        <taxon>Ecdysozoa</taxon>
        <taxon>Arthropoda</taxon>
        <taxon>Hexapoda</taxon>
        <taxon>Collembola</taxon>
        <taxon>Entomobryomorpha</taxon>
        <taxon>Entomobryoidea</taxon>
        <taxon>Orchesellidae</taxon>
        <taxon>Orchesellinae</taxon>
        <taxon>Orchesella</taxon>
    </lineage>
</organism>
<accession>A0ABP1RR60</accession>
<feature type="transmembrane region" description="Helical" evidence="1">
    <location>
        <begin position="6"/>
        <end position="24"/>
    </location>
</feature>
<sequence length="373" mass="42776">MVLQGLEVPSWFGWLTGVFVWVPWGVPKFKSWLNFTTIIIITSNILTQIIWLDFFQHSRQSTKEKFLKKILLQGFNVFGVLFNAFIRLFFYTQARHIVDFLNHLEFWPVSTVPTTLQKTRRLFSILCWVSLGLRLATGIFLAIQLSLHVPQDSWFGDVGQWGYLFLMGTFGVLPLVASFYVAFSFTVVTAVYLVWIFEDYGIQIEQAIKTAKKDVPGQQKSLFQYVRMDAQMNDLVQRFDDIRGVFQLFDTIVSPLLFCLIVMSVTSLIHAANSLLIEGGSSGGWSGVASDSFNLVYQLVQLFLLQLGQDTFDRINERKVKLTRMVMLMGDGTSKFQLANIVESLCVWKWRMTAWGFFTVDRSLVSGVRILKV</sequence>
<dbReference type="Proteomes" id="UP001642540">
    <property type="component" value="Unassembled WGS sequence"/>
</dbReference>
<evidence type="ECO:0000313" key="3">
    <source>
        <dbReference type="Proteomes" id="UP001642540"/>
    </source>
</evidence>
<feature type="transmembrane region" description="Helical" evidence="1">
    <location>
        <begin position="248"/>
        <end position="269"/>
    </location>
</feature>
<evidence type="ECO:0008006" key="4">
    <source>
        <dbReference type="Google" id="ProtNLM"/>
    </source>
</evidence>
<evidence type="ECO:0000313" key="2">
    <source>
        <dbReference type="EMBL" id="CAL8133691.1"/>
    </source>
</evidence>
<reference evidence="2 3" key="1">
    <citation type="submission" date="2024-08" db="EMBL/GenBank/DDBJ databases">
        <authorList>
            <person name="Cucini C."/>
            <person name="Frati F."/>
        </authorList>
    </citation>
    <scope>NUCLEOTIDE SEQUENCE [LARGE SCALE GENOMIC DNA]</scope>
</reference>
<keyword evidence="1" id="KW-1133">Transmembrane helix</keyword>
<comment type="caution">
    <text evidence="2">The sequence shown here is derived from an EMBL/GenBank/DDBJ whole genome shotgun (WGS) entry which is preliminary data.</text>
</comment>
<keyword evidence="1" id="KW-0472">Membrane</keyword>
<gene>
    <name evidence="2" type="ORF">ODALV1_LOCUS25180</name>
</gene>
<feature type="transmembrane region" description="Helical" evidence="1">
    <location>
        <begin position="31"/>
        <end position="50"/>
    </location>
</feature>
<proteinExistence type="predicted"/>
<feature type="transmembrane region" description="Helical" evidence="1">
    <location>
        <begin position="163"/>
        <end position="196"/>
    </location>
</feature>
<evidence type="ECO:0000256" key="1">
    <source>
        <dbReference type="SAM" id="Phobius"/>
    </source>
</evidence>
<name>A0ABP1RR60_9HEXA</name>
<feature type="transmembrane region" description="Helical" evidence="1">
    <location>
        <begin position="122"/>
        <end position="143"/>
    </location>
</feature>
<keyword evidence="3" id="KW-1185">Reference proteome</keyword>
<dbReference type="EMBL" id="CAXLJM020000101">
    <property type="protein sequence ID" value="CAL8133691.1"/>
    <property type="molecule type" value="Genomic_DNA"/>
</dbReference>